<name>A0ABQ5Q040_9BACT</name>
<dbReference type="RefSeq" id="WP_285609073.1">
    <property type="nucleotide sequence ID" value="NZ_BSDC01000002.1"/>
</dbReference>
<comment type="caution">
    <text evidence="1">The sequence shown here is derived from an EMBL/GenBank/DDBJ whole genome shotgun (WGS) entry which is preliminary data.</text>
</comment>
<proteinExistence type="predicted"/>
<keyword evidence="2" id="KW-1185">Reference proteome</keyword>
<dbReference type="EMBL" id="BSDC01000002">
    <property type="protein sequence ID" value="GLH67740.1"/>
    <property type="molecule type" value="Genomic_DNA"/>
</dbReference>
<evidence type="ECO:0000313" key="2">
    <source>
        <dbReference type="Proteomes" id="UP001165044"/>
    </source>
</evidence>
<dbReference type="Proteomes" id="UP001165044">
    <property type="component" value="Unassembled WGS sequence"/>
</dbReference>
<reference evidence="1" key="1">
    <citation type="journal article" date="2023" name="Antonie Van Leeuwenhoek">
        <title>Mesoterricola silvestris gen. nov., sp. nov., Mesoterricola sediminis sp. nov., Geothrix oryzae sp. nov., Geothrix edaphica sp. nov., Geothrix rubra sp. nov., and Geothrix limicola sp. nov., six novel members of Acidobacteriota isolated from soils.</title>
        <authorList>
            <person name="Itoh H."/>
            <person name="Sugisawa Y."/>
            <person name="Mise K."/>
            <person name="Xu Z."/>
            <person name="Kuniyasu M."/>
            <person name="Ushijima N."/>
            <person name="Kawano K."/>
            <person name="Kobayashi E."/>
            <person name="Shiratori Y."/>
            <person name="Masuda Y."/>
            <person name="Senoo K."/>
        </authorList>
    </citation>
    <scope>NUCLEOTIDE SEQUENCE</scope>
    <source>
        <strain evidence="1">Red802</strain>
    </source>
</reference>
<gene>
    <name evidence="1" type="ORF">GETHED_21040</name>
</gene>
<protein>
    <submittedName>
        <fullName evidence="1">Uncharacterized protein</fullName>
    </submittedName>
</protein>
<sequence length="131" mass="15219">MSKDFLDIKMTGFDEKASRPVEQGSPIFRMLIDLSGAAPSEWAQYFNQRWSQHFYMRKRRAHVSGNSLTIECVPDELERDHIPELKKVIAETNAAYAKYHAQRQQERAEEEAKKASDSEKLAQIKKTIKFD</sequence>
<organism evidence="1 2">
    <name type="scientific">Geothrix edaphica</name>
    <dbReference type="NCBI Taxonomy" id="2927976"/>
    <lineage>
        <taxon>Bacteria</taxon>
        <taxon>Pseudomonadati</taxon>
        <taxon>Acidobacteriota</taxon>
        <taxon>Holophagae</taxon>
        <taxon>Holophagales</taxon>
        <taxon>Holophagaceae</taxon>
        <taxon>Geothrix</taxon>
    </lineage>
</organism>
<accession>A0ABQ5Q040</accession>
<evidence type="ECO:0000313" key="1">
    <source>
        <dbReference type="EMBL" id="GLH67740.1"/>
    </source>
</evidence>